<keyword evidence="5" id="KW-0811">Translocation</keyword>
<dbReference type="AlphaFoldDB" id="A0A128A3W3"/>
<dbReference type="GO" id="GO:0009977">
    <property type="term" value="F:proton motive force dependent protein transmembrane transporter activity"/>
    <property type="evidence" value="ECO:0007669"/>
    <property type="project" value="TreeGrafter"/>
</dbReference>
<evidence type="ECO:0000256" key="4">
    <source>
        <dbReference type="ARBA" id="ARBA00023136"/>
    </source>
</evidence>
<name>A0A128A3W3_9ARCH</name>
<keyword evidence="7" id="KW-1185">Reference proteome</keyword>
<gene>
    <name evidence="5 6" type="primary">tatC</name>
    <name evidence="6" type="ORF">NDEV_1242</name>
</gene>
<comment type="function">
    <text evidence="5">Part of the twin-arginine translocation (Tat) system that transports large folded proteins containing a characteristic twin-arginine motif in their signal peptide across membranes.</text>
</comment>
<reference evidence="7" key="1">
    <citation type="submission" date="2015-10" db="EMBL/GenBank/DDBJ databases">
        <authorList>
            <person name="Lehtovirta-Morley L.E."/>
            <person name="Vieille C."/>
        </authorList>
    </citation>
    <scope>NUCLEOTIDE SEQUENCE [LARGE SCALE GENOMIC DNA]</scope>
</reference>
<comment type="subunit">
    <text evidence="5">Forms a complex with TatA.</text>
</comment>
<dbReference type="GO" id="GO:0043953">
    <property type="term" value="P:protein transport by the Tat complex"/>
    <property type="evidence" value="ECO:0007669"/>
    <property type="project" value="UniProtKB-UniRule"/>
</dbReference>
<dbReference type="GO" id="GO:0065002">
    <property type="term" value="P:intracellular protein transmembrane transport"/>
    <property type="evidence" value="ECO:0007669"/>
    <property type="project" value="TreeGrafter"/>
</dbReference>
<dbReference type="GO" id="GO:0033281">
    <property type="term" value="C:TAT protein transport complex"/>
    <property type="evidence" value="ECO:0007669"/>
    <property type="project" value="UniProtKB-UniRule"/>
</dbReference>
<dbReference type="Pfam" id="PF00902">
    <property type="entry name" value="TatC"/>
    <property type="match status" value="1"/>
</dbReference>
<comment type="subcellular location">
    <subcellularLocation>
        <location evidence="5">Cell membrane</location>
        <topology evidence="5">Multi-pass membrane protein</topology>
    </subcellularLocation>
    <subcellularLocation>
        <location evidence="1">Membrane</location>
        <topology evidence="1">Multi-pass membrane protein</topology>
    </subcellularLocation>
</comment>
<dbReference type="HAMAP" id="MF_00902">
    <property type="entry name" value="TatC"/>
    <property type="match status" value="1"/>
</dbReference>
<organism evidence="6 7">
    <name type="scientific">Nitrosotalea devaniterrae</name>
    <dbReference type="NCBI Taxonomy" id="1078905"/>
    <lineage>
        <taxon>Archaea</taxon>
        <taxon>Nitrososphaerota</taxon>
        <taxon>Nitrososphaeria</taxon>
        <taxon>Nitrosotaleales</taxon>
        <taxon>Nitrosotaleaceae</taxon>
        <taxon>Nitrosotalea</taxon>
    </lineage>
</organism>
<feature type="transmembrane region" description="Helical" evidence="5">
    <location>
        <begin position="167"/>
        <end position="190"/>
    </location>
</feature>
<comment type="similarity">
    <text evidence="5">Belongs to the TatC family.</text>
</comment>
<evidence type="ECO:0000313" key="7">
    <source>
        <dbReference type="Proteomes" id="UP000196239"/>
    </source>
</evidence>
<proteinExistence type="inferred from homology"/>
<keyword evidence="3 5" id="KW-1133">Transmembrane helix</keyword>
<dbReference type="PANTHER" id="PTHR30371">
    <property type="entry name" value="SEC-INDEPENDENT PROTEIN TRANSLOCASE PROTEIN TATC"/>
    <property type="match status" value="1"/>
</dbReference>
<dbReference type="KEGG" id="ndv:NDEV_1242"/>
<evidence type="ECO:0000256" key="1">
    <source>
        <dbReference type="ARBA" id="ARBA00004141"/>
    </source>
</evidence>
<dbReference type="PANTHER" id="PTHR30371:SF0">
    <property type="entry name" value="SEC-INDEPENDENT PROTEIN TRANSLOCASE PROTEIN TATC, CHLOROPLASTIC-RELATED"/>
    <property type="match status" value="1"/>
</dbReference>
<feature type="transmembrane region" description="Helical" evidence="5">
    <location>
        <begin position="90"/>
        <end position="116"/>
    </location>
</feature>
<feature type="transmembrane region" description="Helical" evidence="5">
    <location>
        <begin position="211"/>
        <end position="227"/>
    </location>
</feature>
<evidence type="ECO:0000256" key="2">
    <source>
        <dbReference type="ARBA" id="ARBA00022692"/>
    </source>
</evidence>
<protein>
    <recommendedName>
        <fullName evidence="5">Sec-independent protein translocase protein TatC</fullName>
    </recommendedName>
</protein>
<dbReference type="Proteomes" id="UP000196239">
    <property type="component" value="Chromosome 1"/>
</dbReference>
<dbReference type="PRINTS" id="PR01840">
    <property type="entry name" value="TATCFAMILY"/>
</dbReference>
<dbReference type="NCBIfam" id="TIGR00945">
    <property type="entry name" value="tatC"/>
    <property type="match status" value="1"/>
</dbReference>
<evidence type="ECO:0000256" key="3">
    <source>
        <dbReference type="ARBA" id="ARBA00022989"/>
    </source>
</evidence>
<dbReference type="InterPro" id="IPR002033">
    <property type="entry name" value="TatC"/>
</dbReference>
<sequence>MDKPLTISQHLEDLRKRVFRSVLAIAAFSFFILSFHLTPFMYNSIKLYYPTFSPFDNMAAQVTVSMKHHLLPSTVQLIQTAPGQAFFSQFYIAILLGMVFAMPIIVKEFVGFLAPALHRKEIQIIRNITIPAIILFAIGGLFSYLFVTPYILEFLYKYGQSADLLTFLNIMDFITFVLQFVLAFGVSFQLPLIMYALTASGLIDPKFWRNNIRYAIIAMVILGAAITPDGSGVTMWFVAGPMIVLYLIGMAISEKQAKNIATLKS</sequence>
<evidence type="ECO:0000256" key="5">
    <source>
        <dbReference type="HAMAP-Rule" id="MF_00902"/>
    </source>
</evidence>
<keyword evidence="2 5" id="KW-0812">Transmembrane</keyword>
<keyword evidence="5" id="KW-1003">Cell membrane</keyword>
<dbReference type="EMBL" id="LN890280">
    <property type="protein sequence ID" value="CUR52007.1"/>
    <property type="molecule type" value="Genomic_DNA"/>
</dbReference>
<keyword evidence="5" id="KW-0813">Transport</keyword>
<keyword evidence="5" id="KW-0653">Protein transport</keyword>
<accession>A0A128A3W3</accession>
<evidence type="ECO:0000313" key="6">
    <source>
        <dbReference type="EMBL" id="CUR52007.1"/>
    </source>
</evidence>
<feature type="transmembrane region" description="Helical" evidence="5">
    <location>
        <begin position="233"/>
        <end position="252"/>
    </location>
</feature>
<feature type="transmembrane region" description="Helical" evidence="5">
    <location>
        <begin position="128"/>
        <end position="147"/>
    </location>
</feature>
<feature type="transmembrane region" description="Helical" evidence="5">
    <location>
        <begin position="21"/>
        <end position="42"/>
    </location>
</feature>
<keyword evidence="4 5" id="KW-0472">Membrane</keyword>